<dbReference type="EMBL" id="BK015771">
    <property type="protein sequence ID" value="DAE24265.1"/>
    <property type="molecule type" value="Genomic_DNA"/>
</dbReference>
<accession>A0A8S5QZM0</accession>
<evidence type="ECO:0000313" key="1">
    <source>
        <dbReference type="EMBL" id="DAE24265.1"/>
    </source>
</evidence>
<proteinExistence type="predicted"/>
<protein>
    <submittedName>
        <fullName evidence="1">Uncharacterized protein</fullName>
    </submittedName>
</protein>
<reference evidence="1" key="1">
    <citation type="journal article" date="2021" name="Proc. Natl. Acad. Sci. U.S.A.">
        <title>A Catalog of Tens of Thousands of Viruses from Human Metagenomes Reveals Hidden Associations with Chronic Diseases.</title>
        <authorList>
            <person name="Tisza M.J."/>
            <person name="Buck C.B."/>
        </authorList>
    </citation>
    <scope>NUCLEOTIDE SEQUENCE</scope>
    <source>
        <strain evidence="1">CtJhT5</strain>
    </source>
</reference>
<sequence length="66" mass="7725">MIPRRIRSQIALQKDKIALLEEELKTKQNPTARASIEKYIDNERNTLNRLYVEAKINGINLTDSER</sequence>
<name>A0A8S5QZM0_9CAUD</name>
<organism evidence="1">
    <name type="scientific">Siphoviridae sp. ctJhT5</name>
    <dbReference type="NCBI Taxonomy" id="2826242"/>
    <lineage>
        <taxon>Viruses</taxon>
        <taxon>Duplodnaviria</taxon>
        <taxon>Heunggongvirae</taxon>
        <taxon>Uroviricota</taxon>
        <taxon>Caudoviricetes</taxon>
    </lineage>
</organism>